<evidence type="ECO:0000313" key="2">
    <source>
        <dbReference type="Proteomes" id="UP001055108"/>
    </source>
</evidence>
<organism evidence="1 2">
    <name type="scientific">Methylobacterium gregans</name>
    <dbReference type="NCBI Taxonomy" id="374424"/>
    <lineage>
        <taxon>Bacteria</taxon>
        <taxon>Pseudomonadati</taxon>
        <taxon>Pseudomonadota</taxon>
        <taxon>Alphaproteobacteria</taxon>
        <taxon>Hyphomicrobiales</taxon>
        <taxon>Methylobacteriaceae</taxon>
        <taxon>Methylobacterium</taxon>
    </lineage>
</organism>
<proteinExistence type="predicted"/>
<sequence>MLCQGMDVILQYMDPEAWPRPDGWVVIGRFGTKALAYDGERRPFLIGDGEPEPLDRDAVNAALAPAVDAAASRLWPGGWSFAVSEVFGINRRNLQPERLARGGLPPGVLQALAHMSDSEDAEGVGWLMVALARYTDRYAERSDFIDRLDEALAAARNAAEGLRLARRGKPLRPE</sequence>
<protein>
    <submittedName>
        <fullName evidence="1">Uncharacterized protein</fullName>
    </submittedName>
</protein>
<reference evidence="1" key="1">
    <citation type="journal article" date="2016" name="Front. Microbiol.">
        <title>Genome Sequence of the Piezophilic, Mesophilic Sulfate-Reducing Bacterium Desulfovibrio indicus J2T.</title>
        <authorList>
            <person name="Cao J."/>
            <person name="Maignien L."/>
            <person name="Shao Z."/>
            <person name="Alain K."/>
            <person name="Jebbar M."/>
        </authorList>
    </citation>
    <scope>NUCLEOTIDE SEQUENCE</scope>
    <source>
        <strain evidence="1">NBRC 103626</strain>
    </source>
</reference>
<gene>
    <name evidence="1" type="ORF">NBEOAGPD_2752</name>
</gene>
<evidence type="ECO:0000313" key="1">
    <source>
        <dbReference type="EMBL" id="GJD79523.1"/>
    </source>
</evidence>
<keyword evidence="2" id="KW-1185">Reference proteome</keyword>
<dbReference type="EMBL" id="BPQM01000064">
    <property type="protein sequence ID" value="GJD79523.1"/>
    <property type="molecule type" value="Genomic_DNA"/>
</dbReference>
<reference evidence="1" key="2">
    <citation type="submission" date="2021-08" db="EMBL/GenBank/DDBJ databases">
        <authorList>
            <person name="Tani A."/>
            <person name="Ola A."/>
            <person name="Ogura Y."/>
            <person name="Katsura K."/>
            <person name="Hayashi T."/>
        </authorList>
    </citation>
    <scope>NUCLEOTIDE SEQUENCE</scope>
    <source>
        <strain evidence="1">NBRC 103626</strain>
    </source>
</reference>
<comment type="caution">
    <text evidence="1">The sequence shown here is derived from an EMBL/GenBank/DDBJ whole genome shotgun (WGS) entry which is preliminary data.</text>
</comment>
<dbReference type="AlphaFoldDB" id="A0AA37HPQ0"/>
<dbReference type="Proteomes" id="UP001055108">
    <property type="component" value="Unassembled WGS sequence"/>
</dbReference>
<name>A0AA37HPQ0_9HYPH</name>
<accession>A0AA37HPQ0</accession>